<gene>
    <name evidence="2" type="ORF">E2C01_026179</name>
</gene>
<feature type="region of interest" description="Disordered" evidence="1">
    <location>
        <begin position="58"/>
        <end position="88"/>
    </location>
</feature>
<proteinExistence type="predicted"/>
<name>A0A5B7EHF2_PORTR</name>
<sequence>MRKKSSSGREKKEQVASVLYDSIYRILLLLLLLLTPYANTHQEELDILTAEGGQDTQQRLQQKLAGDSRYGNEAANRDIAGEARRGTS</sequence>
<evidence type="ECO:0000313" key="2">
    <source>
        <dbReference type="EMBL" id="MPC32848.1"/>
    </source>
</evidence>
<dbReference type="Proteomes" id="UP000324222">
    <property type="component" value="Unassembled WGS sequence"/>
</dbReference>
<keyword evidence="3" id="KW-1185">Reference proteome</keyword>
<feature type="compositionally biased region" description="Basic and acidic residues" evidence="1">
    <location>
        <begin position="75"/>
        <end position="88"/>
    </location>
</feature>
<evidence type="ECO:0000256" key="1">
    <source>
        <dbReference type="SAM" id="MobiDB-lite"/>
    </source>
</evidence>
<dbReference type="AlphaFoldDB" id="A0A5B7EHF2"/>
<organism evidence="2 3">
    <name type="scientific">Portunus trituberculatus</name>
    <name type="common">Swimming crab</name>
    <name type="synonym">Neptunus trituberculatus</name>
    <dbReference type="NCBI Taxonomy" id="210409"/>
    <lineage>
        <taxon>Eukaryota</taxon>
        <taxon>Metazoa</taxon>
        <taxon>Ecdysozoa</taxon>
        <taxon>Arthropoda</taxon>
        <taxon>Crustacea</taxon>
        <taxon>Multicrustacea</taxon>
        <taxon>Malacostraca</taxon>
        <taxon>Eumalacostraca</taxon>
        <taxon>Eucarida</taxon>
        <taxon>Decapoda</taxon>
        <taxon>Pleocyemata</taxon>
        <taxon>Brachyura</taxon>
        <taxon>Eubrachyura</taxon>
        <taxon>Portunoidea</taxon>
        <taxon>Portunidae</taxon>
        <taxon>Portuninae</taxon>
        <taxon>Portunus</taxon>
    </lineage>
</organism>
<protein>
    <submittedName>
        <fullName evidence="2">Uncharacterized protein</fullName>
    </submittedName>
</protein>
<reference evidence="2 3" key="1">
    <citation type="submission" date="2019-05" db="EMBL/GenBank/DDBJ databases">
        <title>Another draft genome of Portunus trituberculatus and its Hox gene families provides insights of decapod evolution.</title>
        <authorList>
            <person name="Jeong J.-H."/>
            <person name="Song I."/>
            <person name="Kim S."/>
            <person name="Choi T."/>
            <person name="Kim D."/>
            <person name="Ryu S."/>
            <person name="Kim W."/>
        </authorList>
    </citation>
    <scope>NUCLEOTIDE SEQUENCE [LARGE SCALE GENOMIC DNA]</scope>
    <source>
        <tissue evidence="2">Muscle</tissue>
    </source>
</reference>
<evidence type="ECO:0000313" key="3">
    <source>
        <dbReference type="Proteomes" id="UP000324222"/>
    </source>
</evidence>
<accession>A0A5B7EHF2</accession>
<comment type="caution">
    <text evidence="2">The sequence shown here is derived from an EMBL/GenBank/DDBJ whole genome shotgun (WGS) entry which is preliminary data.</text>
</comment>
<dbReference type="EMBL" id="VSRR010002708">
    <property type="protein sequence ID" value="MPC32848.1"/>
    <property type="molecule type" value="Genomic_DNA"/>
</dbReference>